<dbReference type="Pfam" id="PF00106">
    <property type="entry name" value="adh_short"/>
    <property type="match status" value="1"/>
</dbReference>
<protein>
    <submittedName>
        <fullName evidence="5">NAD(P)-dependent dehydrogenase (Short-subunit alcohol dehydrogenase family)</fullName>
    </submittedName>
</protein>
<evidence type="ECO:0000313" key="5">
    <source>
        <dbReference type="EMBL" id="MBB4857310.1"/>
    </source>
</evidence>
<proteinExistence type="inferred from homology"/>
<evidence type="ECO:0000313" key="6">
    <source>
        <dbReference type="Proteomes" id="UP000555448"/>
    </source>
</evidence>
<dbReference type="PANTHER" id="PTHR45024">
    <property type="entry name" value="DEHYDROGENASES, SHORT CHAIN"/>
    <property type="match status" value="1"/>
</dbReference>
<dbReference type="SMART" id="SM00822">
    <property type="entry name" value="PKS_KR"/>
    <property type="match status" value="1"/>
</dbReference>
<dbReference type="SUPFAM" id="SSF51735">
    <property type="entry name" value="NAD(P)-binding Rossmann-fold domains"/>
    <property type="match status" value="1"/>
</dbReference>
<evidence type="ECO:0000256" key="1">
    <source>
        <dbReference type="ARBA" id="ARBA00006484"/>
    </source>
</evidence>
<gene>
    <name evidence="5" type="ORF">HNO88_000617</name>
</gene>
<name>A0A7W7K7D1_9SPHN</name>
<dbReference type="PRINTS" id="PR00081">
    <property type="entry name" value="GDHRDH"/>
</dbReference>
<dbReference type="InterPro" id="IPR036291">
    <property type="entry name" value="NAD(P)-bd_dom_sf"/>
</dbReference>
<dbReference type="AlphaFoldDB" id="A0A7W7K7D1"/>
<evidence type="ECO:0000259" key="4">
    <source>
        <dbReference type="SMART" id="SM00822"/>
    </source>
</evidence>
<dbReference type="InterPro" id="IPR002347">
    <property type="entry name" value="SDR_fam"/>
</dbReference>
<dbReference type="Proteomes" id="UP000555448">
    <property type="component" value="Unassembled WGS sequence"/>
</dbReference>
<dbReference type="GO" id="GO:0016491">
    <property type="term" value="F:oxidoreductase activity"/>
    <property type="evidence" value="ECO:0007669"/>
    <property type="project" value="UniProtKB-KW"/>
</dbReference>
<keyword evidence="6" id="KW-1185">Reference proteome</keyword>
<feature type="domain" description="Ketoreductase" evidence="4">
    <location>
        <begin position="9"/>
        <end position="174"/>
    </location>
</feature>
<dbReference type="EMBL" id="JACHLR010000002">
    <property type="protein sequence ID" value="MBB4857310.1"/>
    <property type="molecule type" value="Genomic_DNA"/>
</dbReference>
<comment type="similarity">
    <text evidence="1 3">Belongs to the short-chain dehydrogenases/reductases (SDR) family.</text>
</comment>
<dbReference type="PRINTS" id="PR00080">
    <property type="entry name" value="SDRFAMILY"/>
</dbReference>
<reference evidence="5 6" key="1">
    <citation type="submission" date="2020-08" db="EMBL/GenBank/DDBJ databases">
        <title>Functional genomics of gut bacteria from endangered species of beetles.</title>
        <authorList>
            <person name="Carlos-Shanley C."/>
        </authorList>
    </citation>
    <scope>NUCLEOTIDE SEQUENCE [LARGE SCALE GENOMIC DNA]</scope>
    <source>
        <strain evidence="5 6">S00245</strain>
    </source>
</reference>
<sequence>MPDLRFDDRVAVITGGGRGLGRAHALLLASRGCKVVVNDPGVSMAGDLTEEGPAEALAAEIRAQGGEAIANTDSVATPEGGKAIIQSALDAFGRIDILIHSAGNVRRGSLSDLAYEDFTAVLDVHLKGAYHVVREAFPHMKAQGYGRIVLTSSINGLYGKSDNVTYAICKAGFMGLSNTAAIEGQHHNVKSNLIVPAAVTRMSEGIDTSKFPPMEPEQVAPMVGYLCHEDCTASGEMYVAMGGRVARAWIAENAGVYQPEWSLEDVAEQIDLIRTGGEQMAFPPVPDGQLEHLLYGFKMIREGSN</sequence>
<dbReference type="Gene3D" id="3.40.50.720">
    <property type="entry name" value="NAD(P)-binding Rossmann-like Domain"/>
    <property type="match status" value="1"/>
</dbReference>
<evidence type="ECO:0000256" key="3">
    <source>
        <dbReference type="RuleBase" id="RU000363"/>
    </source>
</evidence>
<keyword evidence="2" id="KW-0560">Oxidoreductase</keyword>
<accession>A0A7W7K7D1</accession>
<comment type="caution">
    <text evidence="5">The sequence shown here is derived from an EMBL/GenBank/DDBJ whole genome shotgun (WGS) entry which is preliminary data.</text>
</comment>
<dbReference type="RefSeq" id="WP_184242602.1">
    <property type="nucleotide sequence ID" value="NZ_JACHLR010000002.1"/>
</dbReference>
<organism evidence="5 6">
    <name type="scientific">Novosphingobium chloroacetimidivorans</name>
    <dbReference type="NCBI Taxonomy" id="1428314"/>
    <lineage>
        <taxon>Bacteria</taxon>
        <taxon>Pseudomonadati</taxon>
        <taxon>Pseudomonadota</taxon>
        <taxon>Alphaproteobacteria</taxon>
        <taxon>Sphingomonadales</taxon>
        <taxon>Sphingomonadaceae</taxon>
        <taxon>Novosphingobium</taxon>
    </lineage>
</organism>
<evidence type="ECO:0000256" key="2">
    <source>
        <dbReference type="ARBA" id="ARBA00023002"/>
    </source>
</evidence>
<dbReference type="InterPro" id="IPR057326">
    <property type="entry name" value="KR_dom"/>
</dbReference>
<dbReference type="InterPro" id="IPR051687">
    <property type="entry name" value="Peroxisomal_Beta-Oxidation"/>
</dbReference>
<dbReference type="PANTHER" id="PTHR45024:SF2">
    <property type="entry name" value="SCP2 DOMAIN-CONTAINING PROTEIN"/>
    <property type="match status" value="1"/>
</dbReference>